<evidence type="ECO:0000259" key="1">
    <source>
        <dbReference type="Pfam" id="PF09588"/>
    </source>
</evidence>
<reference evidence="3" key="1">
    <citation type="journal article" date="2014" name="Int. J. Syst. Evol. Microbiol.">
        <title>Complete genome of a new Firmicutes species belonging to the dominant human colonic microbiota ('Ruminococcus bicirculans') reveals two chromosomes and a selective capacity to utilize plant glucans.</title>
        <authorList>
            <consortium name="NISC Comparative Sequencing Program"/>
            <person name="Wegmann U."/>
            <person name="Louis P."/>
            <person name="Goesmann A."/>
            <person name="Henrissat B."/>
            <person name="Duncan S.H."/>
            <person name="Flint H.J."/>
        </authorList>
    </citation>
    <scope>NUCLEOTIDE SEQUENCE</scope>
    <source>
        <strain evidence="3">NBRC 107715</strain>
    </source>
</reference>
<dbReference type="Pfam" id="PF09588">
    <property type="entry name" value="YqaJ"/>
    <property type="match status" value="1"/>
</dbReference>
<protein>
    <submittedName>
        <fullName evidence="2">Exonuclease</fullName>
    </submittedName>
</protein>
<accession>A0A512JA75</accession>
<dbReference type="InterPro" id="IPR019080">
    <property type="entry name" value="YqaJ_viral_recombinase"/>
</dbReference>
<dbReference type="CDD" id="cd22343">
    <property type="entry name" value="PDDEXK_lambda_exonuclease-like"/>
    <property type="match status" value="1"/>
</dbReference>
<name>A0A512JA75_9HYPH</name>
<dbReference type="Gene3D" id="3.90.320.10">
    <property type="match status" value="1"/>
</dbReference>
<dbReference type="GO" id="GO:0004527">
    <property type="term" value="F:exonuclease activity"/>
    <property type="evidence" value="ECO:0007669"/>
    <property type="project" value="UniProtKB-KW"/>
</dbReference>
<comment type="caution">
    <text evidence="2">The sequence shown here is derived from an EMBL/GenBank/DDBJ whole genome shotgun (WGS) entry which is preliminary data.</text>
</comment>
<keyword evidence="2" id="KW-0378">Hydrolase</keyword>
<keyword evidence="5" id="KW-1185">Reference proteome</keyword>
<dbReference type="OrthoDB" id="1245848at2"/>
<keyword evidence="2" id="KW-0269">Exonuclease</keyword>
<proteinExistence type="predicted"/>
<reference evidence="5" key="2">
    <citation type="journal article" date="2019" name="Int. J. Syst. Evol. Microbiol.">
        <title>The Global Catalogue of Microorganisms (GCM) 10K type strain sequencing project: providing services to taxonomists for standard genome sequencing and annotation.</title>
        <authorList>
            <consortium name="The Broad Institute Genomics Platform"/>
            <consortium name="The Broad Institute Genome Sequencing Center for Infectious Disease"/>
            <person name="Wu L."/>
            <person name="Ma J."/>
        </authorList>
    </citation>
    <scope>NUCLEOTIDE SEQUENCE [LARGE SCALE GENOMIC DNA]</scope>
    <source>
        <strain evidence="5">NBRC 107715</strain>
    </source>
</reference>
<evidence type="ECO:0000313" key="4">
    <source>
        <dbReference type="Proteomes" id="UP000321960"/>
    </source>
</evidence>
<evidence type="ECO:0000313" key="5">
    <source>
        <dbReference type="Proteomes" id="UP001156856"/>
    </source>
</evidence>
<gene>
    <name evidence="3" type="ORF">GCM10007888_59590</name>
    <name evidence="2" type="ORF">MOX02_48950</name>
</gene>
<dbReference type="EMBL" id="BJZU01000126">
    <property type="protein sequence ID" value="GEP06857.1"/>
    <property type="molecule type" value="Genomic_DNA"/>
</dbReference>
<dbReference type="PANTHER" id="PTHR46609:SF8">
    <property type="entry name" value="YQAJ VIRAL RECOMBINASE DOMAIN-CONTAINING PROTEIN"/>
    <property type="match status" value="1"/>
</dbReference>
<dbReference type="EMBL" id="BSPK01000114">
    <property type="protein sequence ID" value="GLS67575.1"/>
    <property type="molecule type" value="Genomic_DNA"/>
</dbReference>
<dbReference type="InterPro" id="IPR011335">
    <property type="entry name" value="Restrct_endonuc-II-like"/>
</dbReference>
<dbReference type="SUPFAM" id="SSF52980">
    <property type="entry name" value="Restriction endonuclease-like"/>
    <property type="match status" value="1"/>
</dbReference>
<dbReference type="Proteomes" id="UP001156856">
    <property type="component" value="Unassembled WGS sequence"/>
</dbReference>
<dbReference type="Proteomes" id="UP000321960">
    <property type="component" value="Unassembled WGS sequence"/>
</dbReference>
<sequence>MAEMVQGSPEWLAERCGKVTASRIADMIKRTQKGWGAPRMAYLRELVAERLTGLSAPHFTSAEMYWGSENEPVARAAYEFRFDVDVVRIGFAPHPRIAEAGASPDGLVSAEGLVEFKCPKTETHLDTWLSQAAPEQYVPQMQWQMACTGRSWCDFASYDPRVPDDLKLFVVRVPRDEEVIAALEEQAVTFLAEVADQVARLEALGRRAVAPGQTREAA</sequence>
<evidence type="ECO:0000313" key="3">
    <source>
        <dbReference type="EMBL" id="GLS67575.1"/>
    </source>
</evidence>
<reference evidence="2 4" key="3">
    <citation type="submission" date="2019-07" db="EMBL/GenBank/DDBJ databases">
        <title>Whole genome shotgun sequence of Methylobacterium oxalidis NBRC 107715.</title>
        <authorList>
            <person name="Hosoyama A."/>
            <person name="Uohara A."/>
            <person name="Ohji S."/>
            <person name="Ichikawa N."/>
        </authorList>
    </citation>
    <scope>NUCLEOTIDE SEQUENCE [LARGE SCALE GENOMIC DNA]</scope>
    <source>
        <strain evidence="2 4">NBRC 107715</strain>
    </source>
</reference>
<organism evidence="2 4">
    <name type="scientific">Methylobacterium oxalidis</name>
    <dbReference type="NCBI Taxonomy" id="944322"/>
    <lineage>
        <taxon>Bacteria</taxon>
        <taxon>Pseudomonadati</taxon>
        <taxon>Pseudomonadota</taxon>
        <taxon>Alphaproteobacteria</taxon>
        <taxon>Hyphomicrobiales</taxon>
        <taxon>Methylobacteriaceae</taxon>
        <taxon>Methylobacterium</taxon>
    </lineage>
</organism>
<evidence type="ECO:0000313" key="2">
    <source>
        <dbReference type="EMBL" id="GEP06857.1"/>
    </source>
</evidence>
<feature type="domain" description="YqaJ viral recombinase" evidence="1">
    <location>
        <begin position="10"/>
        <end position="150"/>
    </location>
</feature>
<reference evidence="3" key="4">
    <citation type="submission" date="2023-01" db="EMBL/GenBank/DDBJ databases">
        <title>Draft genome sequence of Methylobacterium oxalidis strain NBRC 107715.</title>
        <authorList>
            <person name="Sun Q."/>
            <person name="Mori K."/>
        </authorList>
    </citation>
    <scope>NUCLEOTIDE SEQUENCE</scope>
    <source>
        <strain evidence="3">NBRC 107715</strain>
    </source>
</reference>
<dbReference type="InterPro" id="IPR011604">
    <property type="entry name" value="PDDEXK-like_dom_sf"/>
</dbReference>
<dbReference type="InterPro" id="IPR051703">
    <property type="entry name" value="NF-kappa-B_Signaling_Reg"/>
</dbReference>
<dbReference type="AlphaFoldDB" id="A0A512JA75"/>
<dbReference type="PANTHER" id="PTHR46609">
    <property type="entry name" value="EXONUCLEASE, PHAGE-TYPE/RECB, C-TERMINAL DOMAIN-CONTAINING PROTEIN"/>
    <property type="match status" value="1"/>
</dbReference>
<keyword evidence="2" id="KW-0540">Nuclease</keyword>
<dbReference type="RefSeq" id="WP_147028361.1">
    <property type="nucleotide sequence ID" value="NZ_BJZU01000126.1"/>
</dbReference>